<dbReference type="PANTHER" id="PTHR34138">
    <property type="entry name" value="CELL SHAPE-DETERMINING PROTEIN MREC"/>
    <property type="match status" value="1"/>
</dbReference>
<reference evidence="9 10" key="1">
    <citation type="submission" date="2018-08" db="EMBL/GenBank/DDBJ databases">
        <title>Genomic Encyclopedia of Type Strains, Phase IV (KMG-IV): sequencing the most valuable type-strain genomes for metagenomic binning, comparative biology and taxonomic classification.</title>
        <authorList>
            <person name="Goeker M."/>
        </authorList>
    </citation>
    <scope>NUCLEOTIDE SEQUENCE [LARGE SCALE GENOMIC DNA]</scope>
    <source>
        <strain evidence="9 10">DSM 23923</strain>
    </source>
</reference>
<feature type="domain" description="Rod shape-determining protein MreC beta-barrel core" evidence="8">
    <location>
        <begin position="119"/>
        <end position="264"/>
    </location>
</feature>
<dbReference type="InterPro" id="IPR055342">
    <property type="entry name" value="MreC_beta-barrel_core"/>
</dbReference>
<dbReference type="EMBL" id="QUMS01000001">
    <property type="protein sequence ID" value="REG10792.1"/>
    <property type="molecule type" value="Genomic_DNA"/>
</dbReference>
<comment type="caution">
    <text evidence="9">The sequence shown here is derived from an EMBL/GenBank/DDBJ whole genome shotgun (WGS) entry which is preliminary data.</text>
</comment>
<keyword evidence="7" id="KW-0812">Transmembrane</keyword>
<keyword evidence="7" id="KW-0472">Membrane</keyword>
<keyword evidence="7" id="KW-1133">Transmembrane helix</keyword>
<dbReference type="Gene3D" id="2.40.10.350">
    <property type="entry name" value="Rod shape-determining protein MreC, domain 2"/>
    <property type="match status" value="1"/>
</dbReference>
<dbReference type="NCBIfam" id="TIGR00219">
    <property type="entry name" value="mreC"/>
    <property type="match status" value="1"/>
</dbReference>
<accession>A0A347ZTK1</accession>
<dbReference type="Proteomes" id="UP000256388">
    <property type="component" value="Unassembled WGS sequence"/>
</dbReference>
<evidence type="ECO:0000256" key="2">
    <source>
        <dbReference type="ARBA" id="ARBA00013855"/>
    </source>
</evidence>
<comment type="similarity">
    <text evidence="1 5">Belongs to the MreC family.</text>
</comment>
<evidence type="ECO:0000256" key="6">
    <source>
        <dbReference type="SAM" id="Coils"/>
    </source>
</evidence>
<feature type="transmembrane region" description="Helical" evidence="7">
    <location>
        <begin position="12"/>
        <end position="30"/>
    </location>
</feature>
<evidence type="ECO:0000256" key="1">
    <source>
        <dbReference type="ARBA" id="ARBA00009369"/>
    </source>
</evidence>
<dbReference type="PIRSF" id="PIRSF038471">
    <property type="entry name" value="MreC"/>
    <property type="match status" value="1"/>
</dbReference>
<organism evidence="9 10">
    <name type="scientific">Pelolinea submarina</name>
    <dbReference type="NCBI Taxonomy" id="913107"/>
    <lineage>
        <taxon>Bacteria</taxon>
        <taxon>Bacillati</taxon>
        <taxon>Chloroflexota</taxon>
        <taxon>Anaerolineae</taxon>
        <taxon>Anaerolineales</taxon>
        <taxon>Anaerolineaceae</taxon>
        <taxon>Pelolinea</taxon>
    </lineage>
</organism>
<evidence type="ECO:0000259" key="8">
    <source>
        <dbReference type="Pfam" id="PF04085"/>
    </source>
</evidence>
<evidence type="ECO:0000256" key="7">
    <source>
        <dbReference type="SAM" id="Phobius"/>
    </source>
</evidence>
<dbReference type="AlphaFoldDB" id="A0A347ZTK1"/>
<dbReference type="Pfam" id="PF04085">
    <property type="entry name" value="MreC"/>
    <property type="match status" value="1"/>
</dbReference>
<comment type="function">
    <text evidence="5">Involved in formation and maintenance of cell shape.</text>
</comment>
<evidence type="ECO:0000256" key="5">
    <source>
        <dbReference type="PIRNR" id="PIRNR038471"/>
    </source>
</evidence>
<dbReference type="OrthoDB" id="9792313at2"/>
<dbReference type="InterPro" id="IPR042175">
    <property type="entry name" value="Cell/Rod_MreC_2"/>
</dbReference>
<dbReference type="InterPro" id="IPR007221">
    <property type="entry name" value="MreC"/>
</dbReference>
<dbReference type="RefSeq" id="WP_116223949.1">
    <property type="nucleotide sequence ID" value="NZ_AP018437.1"/>
</dbReference>
<dbReference type="GO" id="GO:0008360">
    <property type="term" value="P:regulation of cell shape"/>
    <property type="evidence" value="ECO:0007669"/>
    <property type="project" value="UniProtKB-KW"/>
</dbReference>
<dbReference type="PANTHER" id="PTHR34138:SF1">
    <property type="entry name" value="CELL SHAPE-DETERMINING PROTEIN MREC"/>
    <property type="match status" value="1"/>
</dbReference>
<name>A0A347ZTK1_9CHLR</name>
<proteinExistence type="inferred from homology"/>
<keyword evidence="6" id="KW-0175">Coiled coil</keyword>
<feature type="coiled-coil region" evidence="6">
    <location>
        <begin position="65"/>
        <end position="99"/>
    </location>
</feature>
<dbReference type="GO" id="GO:0005886">
    <property type="term" value="C:plasma membrane"/>
    <property type="evidence" value="ECO:0007669"/>
    <property type="project" value="TreeGrafter"/>
</dbReference>
<sequence>MKPVSSNTLRNAVVVFLIIGILFLALSGYLRPVLGVVMDPFVAAQRWLSERFMAVYDFFTLPRDVTELIQRNSELEDEVANLQSQIIQLQEQLQEADILYSLLDYARSRPADEYIAAAVIGRDPSPFLQYIIIDHGSDDGIRYGMPVVTQQGLVGRVEAVTASAARVQLISDAQSTVNVTLQTQDADALIEGSISGDITLEMLNQNVSLNTGDILLTSGLGGNYPSDILVGQVVDIQKTENELFQTAYIQPVVDFDTLRAVLVITNFQTTNISPLTNETER</sequence>
<evidence type="ECO:0000256" key="4">
    <source>
        <dbReference type="ARBA" id="ARBA00032089"/>
    </source>
</evidence>
<evidence type="ECO:0000313" key="9">
    <source>
        <dbReference type="EMBL" id="REG10792.1"/>
    </source>
</evidence>
<dbReference type="InterPro" id="IPR042177">
    <property type="entry name" value="Cell/Rod_1"/>
</dbReference>
<gene>
    <name evidence="9" type="ORF">DFR64_0655</name>
</gene>
<evidence type="ECO:0000313" key="10">
    <source>
        <dbReference type="Proteomes" id="UP000256388"/>
    </source>
</evidence>
<dbReference type="Gene3D" id="2.40.10.340">
    <property type="entry name" value="Rod shape-determining protein MreC, domain 1"/>
    <property type="match status" value="1"/>
</dbReference>
<protein>
    <recommendedName>
        <fullName evidence="2 5">Cell shape-determining protein MreC</fullName>
    </recommendedName>
    <alternativeName>
        <fullName evidence="4 5">Cell shape protein MreC</fullName>
    </alternativeName>
</protein>
<keyword evidence="10" id="KW-1185">Reference proteome</keyword>
<evidence type="ECO:0000256" key="3">
    <source>
        <dbReference type="ARBA" id="ARBA00022960"/>
    </source>
</evidence>
<keyword evidence="3 5" id="KW-0133">Cell shape</keyword>